<sequence>EAQFTPPILGTLLTFLATRQIFTGAGRVGQSNPLAFDFEPPQAEGQVTFQLSQRADHIVNDIYQWVQFNRAIINARDEPLADYRKYRRLH</sequence>
<reference evidence="1 2" key="1">
    <citation type="submission" date="2019-01" db="EMBL/GenBank/DDBJ databases">
        <authorList>
            <person name="Deng T."/>
        </authorList>
    </citation>
    <scope>NUCLEOTIDE SEQUENCE [LARGE SCALE GENOMIC DNA]</scope>
    <source>
        <strain evidence="1 2">F8825</strain>
    </source>
</reference>
<comment type="caution">
    <text evidence="1">The sequence shown here is derived from an EMBL/GenBank/DDBJ whole genome shotgun (WGS) entry which is preliminary data.</text>
</comment>
<dbReference type="RefSeq" id="WP_205687824.1">
    <property type="nucleotide sequence ID" value="NZ_SDVB01000095.1"/>
</dbReference>
<dbReference type="GO" id="GO:0005524">
    <property type="term" value="F:ATP binding"/>
    <property type="evidence" value="ECO:0007669"/>
    <property type="project" value="TreeGrafter"/>
</dbReference>
<gene>
    <name evidence="1" type="ORF">EUU22_02220</name>
</gene>
<dbReference type="GO" id="GO:0070490">
    <property type="term" value="P:protein pupylation"/>
    <property type="evidence" value="ECO:0007669"/>
    <property type="project" value="TreeGrafter"/>
</dbReference>
<accession>A0A4Q2TY99</accession>
<proteinExistence type="predicted"/>
<evidence type="ECO:0000313" key="2">
    <source>
        <dbReference type="Proteomes" id="UP000291088"/>
    </source>
</evidence>
<keyword evidence="2" id="KW-1185">Reference proteome</keyword>
<dbReference type="EMBL" id="SDVB01000095">
    <property type="protein sequence ID" value="RYC25348.1"/>
    <property type="molecule type" value="Genomic_DNA"/>
</dbReference>
<protein>
    <submittedName>
        <fullName evidence="1">Uncharacterized protein</fullName>
    </submittedName>
</protein>
<dbReference type="PANTHER" id="PTHR42307:SF3">
    <property type="entry name" value="PUP--PROTEIN LIGASE"/>
    <property type="match status" value="1"/>
</dbReference>
<organism evidence="1 2">
    <name type="scientific">Ciceribacter ferrooxidans</name>
    <dbReference type="NCBI Taxonomy" id="2509717"/>
    <lineage>
        <taxon>Bacteria</taxon>
        <taxon>Pseudomonadati</taxon>
        <taxon>Pseudomonadota</taxon>
        <taxon>Alphaproteobacteria</taxon>
        <taxon>Hyphomicrobiales</taxon>
        <taxon>Rhizobiaceae</taxon>
        <taxon>Ciceribacter</taxon>
    </lineage>
</organism>
<feature type="non-terminal residue" evidence="1">
    <location>
        <position position="90"/>
    </location>
</feature>
<dbReference type="AlphaFoldDB" id="A0A4Q2TY99"/>
<evidence type="ECO:0000313" key="1">
    <source>
        <dbReference type="EMBL" id="RYC25348.1"/>
    </source>
</evidence>
<dbReference type="GO" id="GO:0010498">
    <property type="term" value="P:proteasomal protein catabolic process"/>
    <property type="evidence" value="ECO:0007669"/>
    <property type="project" value="InterPro"/>
</dbReference>
<dbReference type="InterPro" id="IPR004347">
    <property type="entry name" value="Pup_ligase/deamidase"/>
</dbReference>
<dbReference type="PANTHER" id="PTHR42307">
    <property type="entry name" value="PUP DEAMIDASE/DEPUPYLASE"/>
    <property type="match status" value="1"/>
</dbReference>
<feature type="non-terminal residue" evidence="1">
    <location>
        <position position="1"/>
    </location>
</feature>
<dbReference type="GO" id="GO:0019941">
    <property type="term" value="P:modification-dependent protein catabolic process"/>
    <property type="evidence" value="ECO:0007669"/>
    <property type="project" value="InterPro"/>
</dbReference>
<dbReference type="Pfam" id="PF03136">
    <property type="entry name" value="Pup_ligase"/>
    <property type="match status" value="1"/>
</dbReference>
<dbReference type="Proteomes" id="UP000291088">
    <property type="component" value="Unassembled WGS sequence"/>
</dbReference>
<name>A0A4Q2TY99_9HYPH</name>